<dbReference type="AlphaFoldDB" id="A0A1I3WQM9"/>
<keyword evidence="3" id="KW-1185">Reference proteome</keyword>
<dbReference type="Pfam" id="PF13561">
    <property type="entry name" value="adh_short_C2"/>
    <property type="match status" value="1"/>
</dbReference>
<evidence type="ECO:0000313" key="3">
    <source>
        <dbReference type="Proteomes" id="UP000198635"/>
    </source>
</evidence>
<reference evidence="3" key="1">
    <citation type="submission" date="2016-10" db="EMBL/GenBank/DDBJ databases">
        <authorList>
            <person name="Varghese N."/>
            <person name="Submissions S."/>
        </authorList>
    </citation>
    <scope>NUCLEOTIDE SEQUENCE [LARGE SCALE GENOMIC DNA]</scope>
    <source>
        <strain evidence="3">DSM 5918</strain>
    </source>
</reference>
<dbReference type="PRINTS" id="PR00080">
    <property type="entry name" value="SDRFAMILY"/>
</dbReference>
<gene>
    <name evidence="2" type="ORF">SAMN04488082_11414</name>
</gene>
<dbReference type="InterPro" id="IPR036291">
    <property type="entry name" value="NAD(P)-bd_dom_sf"/>
</dbReference>
<dbReference type="InterPro" id="IPR002347">
    <property type="entry name" value="SDR_fam"/>
</dbReference>
<dbReference type="PRINTS" id="PR00081">
    <property type="entry name" value="GDHRDH"/>
</dbReference>
<dbReference type="Proteomes" id="UP000198635">
    <property type="component" value="Unassembled WGS sequence"/>
</dbReference>
<dbReference type="EMBL" id="FORX01000014">
    <property type="protein sequence ID" value="SFK09762.1"/>
    <property type="molecule type" value="Genomic_DNA"/>
</dbReference>
<name>A0A1I3WQM9_9BACT</name>
<dbReference type="STRING" id="52560.SAMN04488082_11414"/>
<dbReference type="PROSITE" id="PS00061">
    <property type="entry name" value="ADH_SHORT"/>
    <property type="match status" value="1"/>
</dbReference>
<comment type="similarity">
    <text evidence="1">Belongs to the short-chain dehydrogenases/reductases (SDR) family.</text>
</comment>
<protein>
    <submittedName>
        <fullName evidence="2">NAD(P)-dependent dehydrogenase, short-chain alcohol dehydrogenase family</fullName>
    </submittedName>
</protein>
<dbReference type="OrthoDB" id="5290448at2"/>
<proteinExistence type="inferred from homology"/>
<dbReference type="PANTHER" id="PTHR42760">
    <property type="entry name" value="SHORT-CHAIN DEHYDROGENASES/REDUCTASES FAMILY MEMBER"/>
    <property type="match status" value="1"/>
</dbReference>
<dbReference type="SUPFAM" id="SSF51735">
    <property type="entry name" value="NAD(P)-binding Rossmann-fold domains"/>
    <property type="match status" value="1"/>
</dbReference>
<dbReference type="Gene3D" id="3.40.50.720">
    <property type="entry name" value="NAD(P)-binding Rossmann-like Domain"/>
    <property type="match status" value="1"/>
</dbReference>
<dbReference type="FunFam" id="3.40.50.720:FF:000084">
    <property type="entry name" value="Short-chain dehydrogenase reductase"/>
    <property type="match status" value="1"/>
</dbReference>
<sequence>MSKQKVAVVTGGAQGIGKAICDAFARQGVAVCNIDVQDNDYFVGDIADDQVLRAFASKVIAQHGAIDYLINNACLSRGGLKTCSHEDFNYVLRVGITAPFLLTQLFMDHFNPSASIVNISSTRHLMSQADTESYTAAKGGITALTHAMAVTLAGKARVNSISPGWIDTTGARFNGPDADQHPAGRVGDPSDIVHAVMFLCDEKSGFITGQNITVDGGMTKLMVYHNDFGWKKQEENPES</sequence>
<accession>A0A1I3WQM9</accession>
<organism evidence="2 3">
    <name type="scientific">Desulfomicrobium apsheronum</name>
    <dbReference type="NCBI Taxonomy" id="52560"/>
    <lineage>
        <taxon>Bacteria</taxon>
        <taxon>Pseudomonadati</taxon>
        <taxon>Thermodesulfobacteriota</taxon>
        <taxon>Desulfovibrionia</taxon>
        <taxon>Desulfovibrionales</taxon>
        <taxon>Desulfomicrobiaceae</taxon>
        <taxon>Desulfomicrobium</taxon>
    </lineage>
</organism>
<dbReference type="InterPro" id="IPR020904">
    <property type="entry name" value="Sc_DH/Rdtase_CS"/>
</dbReference>
<evidence type="ECO:0000313" key="2">
    <source>
        <dbReference type="EMBL" id="SFK09762.1"/>
    </source>
</evidence>
<dbReference type="RefSeq" id="WP_092376407.1">
    <property type="nucleotide sequence ID" value="NZ_FORX01000014.1"/>
</dbReference>
<dbReference type="GO" id="GO:0016616">
    <property type="term" value="F:oxidoreductase activity, acting on the CH-OH group of donors, NAD or NADP as acceptor"/>
    <property type="evidence" value="ECO:0007669"/>
    <property type="project" value="TreeGrafter"/>
</dbReference>
<evidence type="ECO:0000256" key="1">
    <source>
        <dbReference type="ARBA" id="ARBA00006484"/>
    </source>
</evidence>